<accession>A0A318TXJ8</accession>
<sequence length="27" mass="3063">RELTDYSQLMPWHYKAANEAPSQGKAA</sequence>
<proteinExistence type="predicted"/>
<dbReference type="AlphaFoldDB" id="A0A318TXJ8"/>
<protein>
    <submittedName>
        <fullName evidence="2">Uncharacterized protein</fullName>
    </submittedName>
</protein>
<organism evidence="2 3">
    <name type="scientific">Rhodobacter viridis</name>
    <dbReference type="NCBI Taxonomy" id="1054202"/>
    <lineage>
        <taxon>Bacteria</taxon>
        <taxon>Pseudomonadati</taxon>
        <taxon>Pseudomonadota</taxon>
        <taxon>Alphaproteobacteria</taxon>
        <taxon>Rhodobacterales</taxon>
        <taxon>Rhodobacter group</taxon>
        <taxon>Rhodobacter</taxon>
    </lineage>
</organism>
<evidence type="ECO:0000313" key="1">
    <source>
        <dbReference type="EMBL" id="PYF07834.1"/>
    </source>
</evidence>
<evidence type="ECO:0000313" key="3">
    <source>
        <dbReference type="Proteomes" id="UP000247727"/>
    </source>
</evidence>
<dbReference type="EMBL" id="QJTK01000008">
    <property type="protein sequence ID" value="PYF09577.1"/>
    <property type="molecule type" value="Genomic_DNA"/>
</dbReference>
<keyword evidence="3" id="KW-1185">Reference proteome</keyword>
<evidence type="ECO:0000313" key="2">
    <source>
        <dbReference type="EMBL" id="PYF09577.1"/>
    </source>
</evidence>
<dbReference type="Proteomes" id="UP000247727">
    <property type="component" value="Unassembled WGS sequence"/>
</dbReference>
<feature type="non-terminal residue" evidence="2">
    <location>
        <position position="1"/>
    </location>
</feature>
<comment type="caution">
    <text evidence="2">The sequence shown here is derived from an EMBL/GenBank/DDBJ whole genome shotgun (WGS) entry which is preliminary data.</text>
</comment>
<name>A0A318TXJ8_9RHOB</name>
<reference evidence="2 3" key="1">
    <citation type="submission" date="2018-06" db="EMBL/GenBank/DDBJ databases">
        <title>Genomic Encyclopedia of Type Strains, Phase III (KMG-III): the genomes of soil and plant-associated and newly described type strains.</title>
        <authorList>
            <person name="Whitman W."/>
        </authorList>
    </citation>
    <scope>NUCLEOTIDE SEQUENCE [LARGE SCALE GENOMIC DNA]</scope>
    <source>
        <strain evidence="2 3">JA737</strain>
    </source>
</reference>
<dbReference type="EMBL" id="QJTK01000015">
    <property type="protein sequence ID" value="PYF07834.1"/>
    <property type="molecule type" value="Genomic_DNA"/>
</dbReference>
<gene>
    <name evidence="2" type="ORF">C8J30_108155</name>
    <name evidence="1" type="ORF">C8J30_11581</name>
</gene>